<dbReference type="OrthoDB" id="1935484at2759"/>
<keyword evidence="3 7" id="KW-0812">Transmembrane</keyword>
<evidence type="ECO:0000313" key="8">
    <source>
        <dbReference type="EMBL" id="KAF2150987.1"/>
    </source>
</evidence>
<feature type="transmembrane region" description="Helical" evidence="7">
    <location>
        <begin position="404"/>
        <end position="422"/>
    </location>
</feature>
<accession>A0A9P4MFE2</accession>
<dbReference type="AlphaFoldDB" id="A0A9P4MFE2"/>
<dbReference type="InterPro" id="IPR036259">
    <property type="entry name" value="MFS_trans_sf"/>
</dbReference>
<gene>
    <name evidence="8" type="ORF">K461DRAFT_257854</name>
</gene>
<dbReference type="GO" id="GO:0022857">
    <property type="term" value="F:transmembrane transporter activity"/>
    <property type="evidence" value="ECO:0007669"/>
    <property type="project" value="InterPro"/>
</dbReference>
<dbReference type="GO" id="GO:0016020">
    <property type="term" value="C:membrane"/>
    <property type="evidence" value="ECO:0007669"/>
    <property type="project" value="UniProtKB-SubCell"/>
</dbReference>
<feature type="transmembrane region" description="Helical" evidence="7">
    <location>
        <begin position="371"/>
        <end position="392"/>
    </location>
</feature>
<feature type="transmembrane region" description="Helical" evidence="7">
    <location>
        <begin position="346"/>
        <end position="365"/>
    </location>
</feature>
<evidence type="ECO:0000256" key="4">
    <source>
        <dbReference type="ARBA" id="ARBA00022989"/>
    </source>
</evidence>
<evidence type="ECO:0000256" key="6">
    <source>
        <dbReference type="SAM" id="MobiDB-lite"/>
    </source>
</evidence>
<feature type="region of interest" description="Disordered" evidence="6">
    <location>
        <begin position="1"/>
        <end position="33"/>
    </location>
</feature>
<comment type="caution">
    <text evidence="8">The sequence shown here is derived from an EMBL/GenBank/DDBJ whole genome shotgun (WGS) entry which is preliminary data.</text>
</comment>
<keyword evidence="2" id="KW-0813">Transport</keyword>
<dbReference type="PANTHER" id="PTHR43791:SF60">
    <property type="entry name" value="TRANSPORTER, PUTATIVE (AFU_ORTHOLOGUE AFUA_1G17160)-RELATED"/>
    <property type="match status" value="1"/>
</dbReference>
<organism evidence="8 9">
    <name type="scientific">Myriangium duriaei CBS 260.36</name>
    <dbReference type="NCBI Taxonomy" id="1168546"/>
    <lineage>
        <taxon>Eukaryota</taxon>
        <taxon>Fungi</taxon>
        <taxon>Dikarya</taxon>
        <taxon>Ascomycota</taxon>
        <taxon>Pezizomycotina</taxon>
        <taxon>Dothideomycetes</taxon>
        <taxon>Dothideomycetidae</taxon>
        <taxon>Myriangiales</taxon>
        <taxon>Myriangiaceae</taxon>
        <taxon>Myriangium</taxon>
    </lineage>
</organism>
<sequence>MTPLVEVKQTSSREDSVISLRERKSEQSSHRDYAEPHDLHFGKHRWDPDMSWTAEEERRLVRKTDLRLLGFFCVILICIAIDKHNLSNALTDNFLKDTKLTSTDYDNCLTLSRIGVLLSEFPVQMAVLRFGFRKTFPPLIVCFGIISTCQCLISDRENFLAMRFLIGIFEGGYSAGMIYFFTQFYVSRELTPRLAALSVMGDFAHILASLCAAGILKMRGLAGKPGWFWLFLIEGSVTFTVGILSYLYLPRSPTQTRSAIHPDSWYSKKEEYIMVNHVLRDDPTKGQVATATMPTYRDVLKTWSDKKLWIFYLVGMLGVMSYLPVKQYLSLTLRRLGFTTFQSNMLAVPCAVLQMIMVITVSWSSQKFNERAWHCIAAHFFALPSLVALEVMPPNTGSWQKYSCTLFIVGAPTYSPIVISWLSQSAFSVKKRAIALTTYSTSCLLGGIVASQIYQKRDGPHYHKGNKVLIVVATMAGGLFVVQRYILAGINRSRQKSWDNMTVSDQDEYRKVTEHMEFDGNKRLDFRFPL</sequence>
<proteinExistence type="predicted"/>
<keyword evidence="5 7" id="KW-0472">Membrane</keyword>
<dbReference type="PANTHER" id="PTHR43791">
    <property type="entry name" value="PERMEASE-RELATED"/>
    <property type="match status" value="1"/>
</dbReference>
<feature type="transmembrane region" description="Helical" evidence="7">
    <location>
        <begin position="434"/>
        <end position="454"/>
    </location>
</feature>
<protein>
    <submittedName>
        <fullName evidence="8">MFS general substrate transporter</fullName>
    </submittedName>
</protein>
<reference evidence="8" key="1">
    <citation type="journal article" date="2020" name="Stud. Mycol.">
        <title>101 Dothideomycetes genomes: a test case for predicting lifestyles and emergence of pathogens.</title>
        <authorList>
            <person name="Haridas S."/>
            <person name="Albert R."/>
            <person name="Binder M."/>
            <person name="Bloem J."/>
            <person name="Labutti K."/>
            <person name="Salamov A."/>
            <person name="Andreopoulos B."/>
            <person name="Baker S."/>
            <person name="Barry K."/>
            <person name="Bills G."/>
            <person name="Bluhm B."/>
            <person name="Cannon C."/>
            <person name="Castanera R."/>
            <person name="Culley D."/>
            <person name="Daum C."/>
            <person name="Ezra D."/>
            <person name="Gonzalez J."/>
            <person name="Henrissat B."/>
            <person name="Kuo A."/>
            <person name="Liang C."/>
            <person name="Lipzen A."/>
            <person name="Lutzoni F."/>
            <person name="Magnuson J."/>
            <person name="Mondo S."/>
            <person name="Nolan M."/>
            <person name="Ohm R."/>
            <person name="Pangilinan J."/>
            <person name="Park H.-J."/>
            <person name="Ramirez L."/>
            <person name="Alfaro M."/>
            <person name="Sun H."/>
            <person name="Tritt A."/>
            <person name="Yoshinaga Y."/>
            <person name="Zwiers L.-H."/>
            <person name="Turgeon B."/>
            <person name="Goodwin S."/>
            <person name="Spatafora J."/>
            <person name="Crous P."/>
            <person name="Grigoriev I."/>
        </authorList>
    </citation>
    <scope>NUCLEOTIDE SEQUENCE</scope>
    <source>
        <strain evidence="8">CBS 260.36</strain>
    </source>
</reference>
<evidence type="ECO:0000256" key="7">
    <source>
        <dbReference type="SAM" id="Phobius"/>
    </source>
</evidence>
<dbReference type="SUPFAM" id="SSF103473">
    <property type="entry name" value="MFS general substrate transporter"/>
    <property type="match status" value="1"/>
</dbReference>
<feature type="transmembrane region" description="Helical" evidence="7">
    <location>
        <begin position="228"/>
        <end position="249"/>
    </location>
</feature>
<evidence type="ECO:0000256" key="3">
    <source>
        <dbReference type="ARBA" id="ARBA00022692"/>
    </source>
</evidence>
<dbReference type="InterPro" id="IPR011701">
    <property type="entry name" value="MFS"/>
</dbReference>
<dbReference type="Pfam" id="PF07690">
    <property type="entry name" value="MFS_1"/>
    <property type="match status" value="1"/>
</dbReference>
<dbReference type="EMBL" id="ML996088">
    <property type="protein sequence ID" value="KAF2150987.1"/>
    <property type="molecule type" value="Genomic_DNA"/>
</dbReference>
<evidence type="ECO:0000256" key="2">
    <source>
        <dbReference type="ARBA" id="ARBA00022448"/>
    </source>
</evidence>
<keyword evidence="9" id="KW-1185">Reference proteome</keyword>
<comment type="subcellular location">
    <subcellularLocation>
        <location evidence="1">Membrane</location>
        <topology evidence="1">Multi-pass membrane protein</topology>
    </subcellularLocation>
</comment>
<feature type="transmembrane region" description="Helical" evidence="7">
    <location>
        <begin position="194"/>
        <end position="216"/>
    </location>
</feature>
<feature type="transmembrane region" description="Helical" evidence="7">
    <location>
        <begin position="135"/>
        <end position="153"/>
    </location>
</feature>
<name>A0A9P4MFE2_9PEZI</name>
<evidence type="ECO:0000313" key="9">
    <source>
        <dbReference type="Proteomes" id="UP000799439"/>
    </source>
</evidence>
<feature type="compositionally biased region" description="Basic and acidic residues" evidence="6">
    <location>
        <begin position="11"/>
        <end position="33"/>
    </location>
</feature>
<dbReference type="Proteomes" id="UP000799439">
    <property type="component" value="Unassembled WGS sequence"/>
</dbReference>
<keyword evidence="4 7" id="KW-1133">Transmembrane helix</keyword>
<dbReference type="Gene3D" id="1.20.1250.20">
    <property type="entry name" value="MFS general substrate transporter like domains"/>
    <property type="match status" value="2"/>
</dbReference>
<feature type="transmembrane region" description="Helical" evidence="7">
    <location>
        <begin position="466"/>
        <end position="487"/>
    </location>
</feature>
<feature type="transmembrane region" description="Helical" evidence="7">
    <location>
        <begin position="160"/>
        <end position="182"/>
    </location>
</feature>
<dbReference type="FunFam" id="1.20.1250.20:FF:000106">
    <property type="entry name" value="MFS transporter, putative"/>
    <property type="match status" value="1"/>
</dbReference>
<evidence type="ECO:0000256" key="5">
    <source>
        <dbReference type="ARBA" id="ARBA00023136"/>
    </source>
</evidence>
<feature type="transmembrane region" description="Helical" evidence="7">
    <location>
        <begin position="308"/>
        <end position="325"/>
    </location>
</feature>
<evidence type="ECO:0000256" key="1">
    <source>
        <dbReference type="ARBA" id="ARBA00004141"/>
    </source>
</evidence>